<evidence type="ECO:0000313" key="1">
    <source>
        <dbReference type="EMBL" id="OGF28133.1"/>
    </source>
</evidence>
<name>A0A1F5SNV6_9BACT</name>
<dbReference type="AlphaFoldDB" id="A0A1F5SNV6"/>
<protein>
    <submittedName>
        <fullName evidence="1">Uncharacterized protein</fullName>
    </submittedName>
</protein>
<reference evidence="1 2" key="1">
    <citation type="journal article" date="2016" name="Nat. Commun.">
        <title>Thousands of microbial genomes shed light on interconnected biogeochemical processes in an aquifer system.</title>
        <authorList>
            <person name="Anantharaman K."/>
            <person name="Brown C.T."/>
            <person name="Hug L.A."/>
            <person name="Sharon I."/>
            <person name="Castelle C.J."/>
            <person name="Probst A.J."/>
            <person name="Thomas B.C."/>
            <person name="Singh A."/>
            <person name="Wilkins M.J."/>
            <person name="Karaoz U."/>
            <person name="Brodie E.L."/>
            <person name="Williams K.H."/>
            <person name="Hubbard S.S."/>
            <person name="Banfield J.F."/>
        </authorList>
    </citation>
    <scope>NUCLEOTIDE SEQUENCE [LARGE SCALE GENOMIC DNA]</scope>
</reference>
<comment type="caution">
    <text evidence="1">The sequence shown here is derived from an EMBL/GenBank/DDBJ whole genome shotgun (WGS) entry which is preliminary data.</text>
</comment>
<evidence type="ECO:0000313" key="2">
    <source>
        <dbReference type="Proteomes" id="UP000178367"/>
    </source>
</evidence>
<gene>
    <name evidence="1" type="ORF">A2227_01480</name>
</gene>
<proteinExistence type="predicted"/>
<dbReference type="Proteomes" id="UP000178367">
    <property type="component" value="Unassembled WGS sequence"/>
</dbReference>
<organism evidence="1 2">
    <name type="scientific">Candidatus Falkowbacteria bacterium RIFOXYA2_FULL_47_19</name>
    <dbReference type="NCBI Taxonomy" id="1797994"/>
    <lineage>
        <taxon>Bacteria</taxon>
        <taxon>Candidatus Falkowiibacteriota</taxon>
    </lineage>
</organism>
<dbReference type="EMBL" id="MFGB01000003">
    <property type="protein sequence ID" value="OGF28133.1"/>
    <property type="molecule type" value="Genomic_DNA"/>
</dbReference>
<sequence length="118" mass="13347">MRKMVITVKGFPGDFPNIQKVYQHLDAAVFSSTSRVGQDEVETFLNTDQVPNTLIGKNIYASVDLYGKFYLGTAERAVLISKLGEKIKKMCLESRVFVKMKTDKGQDIFWDSVDGIEF</sequence>
<dbReference type="STRING" id="1797994.A2227_01480"/>
<accession>A0A1F5SNV6</accession>